<dbReference type="GO" id="GO:0006654">
    <property type="term" value="P:phosphatidic acid biosynthetic process"/>
    <property type="evidence" value="ECO:0007669"/>
    <property type="project" value="InterPro"/>
</dbReference>
<accession>A0A1X2H1H0</accession>
<dbReference type="Gene3D" id="3.30.1520.10">
    <property type="entry name" value="Phox-like domain"/>
    <property type="match status" value="1"/>
</dbReference>
<dbReference type="EMBL" id="MCGN01000011">
    <property type="protein sequence ID" value="ORY91277.1"/>
    <property type="molecule type" value="Genomic_DNA"/>
</dbReference>
<evidence type="ECO:0000256" key="3">
    <source>
        <dbReference type="ARBA" id="ARBA00022737"/>
    </source>
</evidence>
<dbReference type="SUPFAM" id="SSF50729">
    <property type="entry name" value="PH domain-like"/>
    <property type="match status" value="1"/>
</dbReference>
<evidence type="ECO:0000256" key="7">
    <source>
        <dbReference type="PIRNR" id="PIRNR009376"/>
    </source>
</evidence>
<evidence type="ECO:0000256" key="5">
    <source>
        <dbReference type="ARBA" id="ARBA00022963"/>
    </source>
</evidence>
<feature type="compositionally biased region" description="Low complexity" evidence="8">
    <location>
        <begin position="20"/>
        <end position="30"/>
    </location>
</feature>
<dbReference type="CDD" id="cd01254">
    <property type="entry name" value="PH_PLD"/>
    <property type="match status" value="1"/>
</dbReference>
<evidence type="ECO:0000259" key="9">
    <source>
        <dbReference type="PROSITE" id="PS50035"/>
    </source>
</evidence>
<dbReference type="GO" id="GO:0009395">
    <property type="term" value="P:phospholipid catabolic process"/>
    <property type="evidence" value="ECO:0007669"/>
    <property type="project" value="TreeGrafter"/>
</dbReference>
<proteinExistence type="inferred from homology"/>
<feature type="compositionally biased region" description="Low complexity" evidence="8">
    <location>
        <begin position="167"/>
        <end position="186"/>
    </location>
</feature>
<feature type="compositionally biased region" description="Basic and acidic residues" evidence="8">
    <location>
        <begin position="1186"/>
        <end position="1195"/>
    </location>
</feature>
<dbReference type="InterPro" id="IPR001849">
    <property type="entry name" value="PH_domain"/>
</dbReference>
<protein>
    <recommendedName>
        <fullName evidence="7">Phospholipase</fullName>
        <ecNumber evidence="7">3.1.4.4</ecNumber>
    </recommendedName>
</protein>
<evidence type="ECO:0000256" key="1">
    <source>
        <dbReference type="ARBA" id="ARBA00000798"/>
    </source>
</evidence>
<feature type="region of interest" description="Disordered" evidence="8">
    <location>
        <begin position="981"/>
        <end position="1038"/>
    </location>
</feature>
<dbReference type="CDD" id="cd09141">
    <property type="entry name" value="PLDc_vPLD1_2_yPLD_like_2"/>
    <property type="match status" value="1"/>
</dbReference>
<feature type="domain" description="PLD phosphodiesterase" evidence="9">
    <location>
        <begin position="694"/>
        <end position="721"/>
    </location>
</feature>
<dbReference type="SMART" id="SM00155">
    <property type="entry name" value="PLDc"/>
    <property type="match status" value="2"/>
</dbReference>
<feature type="compositionally biased region" description="Low complexity" evidence="8">
    <location>
        <begin position="83"/>
        <end position="93"/>
    </location>
</feature>
<dbReference type="Pfam" id="PF00614">
    <property type="entry name" value="PLDc"/>
    <property type="match status" value="1"/>
</dbReference>
<dbReference type="PANTHER" id="PTHR18896">
    <property type="entry name" value="PHOSPHOLIPASE D"/>
    <property type="match status" value="1"/>
</dbReference>
<feature type="compositionally biased region" description="Low complexity" evidence="8">
    <location>
        <begin position="1019"/>
        <end position="1033"/>
    </location>
</feature>
<feature type="compositionally biased region" description="Basic and acidic residues" evidence="8">
    <location>
        <begin position="995"/>
        <end position="1012"/>
    </location>
</feature>
<feature type="compositionally biased region" description="Polar residues" evidence="8">
    <location>
        <begin position="110"/>
        <end position="119"/>
    </location>
</feature>
<dbReference type="Pfam" id="PF13091">
    <property type="entry name" value="PLDc_2"/>
    <property type="match status" value="1"/>
</dbReference>
<dbReference type="OrthoDB" id="14911at2759"/>
<dbReference type="SUPFAM" id="SSF64268">
    <property type="entry name" value="PX domain"/>
    <property type="match status" value="1"/>
</dbReference>
<dbReference type="InParanoid" id="A0A1X2H1H0"/>
<evidence type="ECO:0000259" key="10">
    <source>
        <dbReference type="PROSITE" id="PS50195"/>
    </source>
</evidence>
<dbReference type="Pfam" id="PF00787">
    <property type="entry name" value="PX"/>
    <property type="match status" value="1"/>
</dbReference>
<dbReference type="SMART" id="SM00233">
    <property type="entry name" value="PH"/>
    <property type="match status" value="1"/>
</dbReference>
<evidence type="ECO:0000256" key="8">
    <source>
        <dbReference type="SAM" id="MobiDB-lite"/>
    </source>
</evidence>
<dbReference type="GO" id="GO:0004630">
    <property type="term" value="F:phospholipase D activity"/>
    <property type="evidence" value="ECO:0007669"/>
    <property type="project" value="UniProtKB-UniRule"/>
</dbReference>
<gene>
    <name evidence="11" type="ORF">BCR43DRAFT_518638</name>
</gene>
<dbReference type="PANTHER" id="PTHR18896:SF76">
    <property type="entry name" value="PHOSPHOLIPASE"/>
    <property type="match status" value="1"/>
</dbReference>
<evidence type="ECO:0000313" key="11">
    <source>
        <dbReference type="EMBL" id="ORY91277.1"/>
    </source>
</evidence>
<keyword evidence="3" id="KW-0677">Repeat</keyword>
<evidence type="ECO:0000256" key="4">
    <source>
        <dbReference type="ARBA" id="ARBA00022801"/>
    </source>
</evidence>
<dbReference type="PROSITE" id="PS50195">
    <property type="entry name" value="PX"/>
    <property type="match status" value="1"/>
</dbReference>
<feature type="compositionally biased region" description="Polar residues" evidence="8">
    <location>
        <begin position="1151"/>
        <end position="1168"/>
    </location>
</feature>
<feature type="compositionally biased region" description="Basic and acidic residues" evidence="8">
    <location>
        <begin position="242"/>
        <end position="254"/>
    </location>
</feature>
<reference evidence="11 12" key="1">
    <citation type="submission" date="2016-07" db="EMBL/GenBank/DDBJ databases">
        <title>Pervasive Adenine N6-methylation of Active Genes in Fungi.</title>
        <authorList>
            <consortium name="DOE Joint Genome Institute"/>
            <person name="Mondo S.J."/>
            <person name="Dannebaum R.O."/>
            <person name="Kuo R.C."/>
            <person name="Labutti K."/>
            <person name="Haridas S."/>
            <person name="Kuo A."/>
            <person name="Salamov A."/>
            <person name="Ahrendt S.R."/>
            <person name="Lipzen A."/>
            <person name="Sullivan W."/>
            <person name="Andreopoulos W.B."/>
            <person name="Clum A."/>
            <person name="Lindquist E."/>
            <person name="Daum C."/>
            <person name="Ramamoorthy G.K."/>
            <person name="Gryganskyi A."/>
            <person name="Culley D."/>
            <person name="Magnuson J.K."/>
            <person name="James T.Y."/>
            <person name="O'Malley M.A."/>
            <person name="Stajich J.E."/>
            <person name="Spatafora J.W."/>
            <person name="Visel A."/>
            <person name="Grigoriev I.V."/>
        </authorList>
    </citation>
    <scope>NUCLEOTIDE SEQUENCE [LARGE SCALE GENOMIC DNA]</scope>
    <source>
        <strain evidence="11 12">NRRL 2496</strain>
    </source>
</reference>
<keyword evidence="4 7" id="KW-0378">Hydrolase</keyword>
<dbReference type="InterPro" id="IPR016555">
    <property type="entry name" value="PLipase_D_euk"/>
</dbReference>
<dbReference type="GO" id="GO:0035091">
    <property type="term" value="F:phosphatidylinositol binding"/>
    <property type="evidence" value="ECO:0007669"/>
    <property type="project" value="InterPro"/>
</dbReference>
<keyword evidence="5 7" id="KW-0442">Lipid degradation</keyword>
<dbReference type="PIRSF" id="PIRSF009376">
    <property type="entry name" value="Phospholipase_D_euk"/>
    <property type="match status" value="1"/>
</dbReference>
<comment type="similarity">
    <text evidence="2 7">Belongs to the phospholipase D family.</text>
</comment>
<dbReference type="InterPro" id="IPR036871">
    <property type="entry name" value="PX_dom_sf"/>
</dbReference>
<evidence type="ECO:0000313" key="12">
    <source>
        <dbReference type="Proteomes" id="UP000242180"/>
    </source>
</evidence>
<feature type="compositionally biased region" description="Basic and acidic residues" evidence="8">
    <location>
        <begin position="1171"/>
        <end position="1180"/>
    </location>
</feature>
<dbReference type="STRING" id="13706.A0A1X2H1H0"/>
<keyword evidence="12" id="KW-1185">Reference proteome</keyword>
<dbReference type="InterPro" id="IPR001736">
    <property type="entry name" value="PLipase_D/transphosphatidylase"/>
</dbReference>
<dbReference type="EC" id="3.1.4.4" evidence="7"/>
<dbReference type="SUPFAM" id="SSF56024">
    <property type="entry name" value="Phospholipase D/nuclease"/>
    <property type="match status" value="2"/>
</dbReference>
<comment type="caution">
    <text evidence="11">The sequence shown here is derived from an EMBL/GenBank/DDBJ whole genome shotgun (WGS) entry which is preliminary data.</text>
</comment>
<dbReference type="Gene3D" id="3.30.870.10">
    <property type="entry name" value="Endonuclease Chain A"/>
    <property type="match status" value="3"/>
</dbReference>
<evidence type="ECO:0000256" key="6">
    <source>
        <dbReference type="ARBA" id="ARBA00023098"/>
    </source>
</evidence>
<comment type="catalytic activity">
    <reaction evidence="1 7">
        <text>a 1,2-diacyl-sn-glycero-3-phosphocholine + H2O = a 1,2-diacyl-sn-glycero-3-phosphate + choline + H(+)</text>
        <dbReference type="Rhea" id="RHEA:14445"/>
        <dbReference type="ChEBI" id="CHEBI:15354"/>
        <dbReference type="ChEBI" id="CHEBI:15377"/>
        <dbReference type="ChEBI" id="CHEBI:15378"/>
        <dbReference type="ChEBI" id="CHEBI:57643"/>
        <dbReference type="ChEBI" id="CHEBI:58608"/>
        <dbReference type="EC" id="3.1.4.4"/>
    </reaction>
</comment>
<feature type="compositionally biased region" description="Polar residues" evidence="8">
    <location>
        <begin position="31"/>
        <end position="54"/>
    </location>
</feature>
<dbReference type="GO" id="GO:0035556">
    <property type="term" value="P:intracellular signal transduction"/>
    <property type="evidence" value="ECO:0007669"/>
    <property type="project" value="InterPro"/>
</dbReference>
<evidence type="ECO:0000256" key="2">
    <source>
        <dbReference type="ARBA" id="ARBA00008664"/>
    </source>
</evidence>
<feature type="region of interest" description="Disordered" evidence="8">
    <location>
        <begin position="1136"/>
        <end position="1195"/>
    </location>
</feature>
<dbReference type="InterPro" id="IPR025202">
    <property type="entry name" value="PLD-like_dom"/>
</dbReference>
<organism evidence="11 12">
    <name type="scientific">Syncephalastrum racemosum</name>
    <name type="common">Filamentous fungus</name>
    <dbReference type="NCBI Taxonomy" id="13706"/>
    <lineage>
        <taxon>Eukaryota</taxon>
        <taxon>Fungi</taxon>
        <taxon>Fungi incertae sedis</taxon>
        <taxon>Mucoromycota</taxon>
        <taxon>Mucoromycotina</taxon>
        <taxon>Mucoromycetes</taxon>
        <taxon>Mucorales</taxon>
        <taxon>Syncephalastraceae</taxon>
        <taxon>Syncephalastrum</taxon>
    </lineage>
</organism>
<feature type="domain" description="PX" evidence="10">
    <location>
        <begin position="316"/>
        <end position="450"/>
    </location>
</feature>
<feature type="domain" description="PLD phosphodiesterase" evidence="9">
    <location>
        <begin position="1047"/>
        <end position="1074"/>
    </location>
</feature>
<dbReference type="Proteomes" id="UP000242180">
    <property type="component" value="Unassembled WGS sequence"/>
</dbReference>
<keyword evidence="6" id="KW-0443">Lipid metabolism</keyword>
<dbReference type="InterPro" id="IPR015679">
    <property type="entry name" value="PLipase_D_fam"/>
</dbReference>
<sequence>MSNPIGDVADYFSRQRKNEQQQPQQHQQQQSSRPVPISTQPTENGTQQHNQTDDPLSPESPESRRPPFSIRQSNAFKRLQDPSGSSTPSSAQSFDPRHQWQRVLGRITAADNSSVSTPGSGYPDVPRAGSHRNSRLSRWRDRRDNDSDSASNSEEAYEMSHRKDTQQQRWQQQPQQHPQHQLQRQQPYSYDTNPEHMDELPTPLDLESEAGTSHSPSPEEDNYFARPFKPTEGDAQLAEQAEQEKRQEQDEHMRQANGQARHHWGKTLDKIRLIANLHSLPQHSSHISSSPTNSLAPFYPPAFEPMFIALSTDEHGRRLVDVTDSEVLSTYGINQMVFRVELQYGDIKWVIRKTMADFVGLHYTLLVKSQLSTYVPAPPNFPNQLRNLIVSAKTTIGIDTDEELKPDEEKEEALIRRKALSKYLRQLLQRAHMLVSYDICEFLEISAISIVQDMGWKGKEGYLENRVNFVTPRLCHLLRRQGWTKEWVILRDSYLAFCEDIASTSPTDVFLFDKSVTITNKTPGIFGKYHNHITLENHFRRITIKGSKRQVDEWMSSVKKVQHESPWVKNHRFGSFAPIRTNAKVKWFIDGEDHFNAVAEAILAAKSEIYIMDWWLSPELYLRRPPEKNEDFRIDRLLQRKAREGVMIYIIVYKEMSVALPIDSEHTKRWLQGMHPNIIVQRHPDHRSIDNTVLFWSHHEKIVVVDNRLAFIGGLDLCYGRWDTHAHRLADYPAVGHKYTMVPGQDYNNPRVRDFANVSQFDNTLVDRQVTPRMPWHDVTIGVVGPIARDVSRHFIQRWNFLKAGKGMHRNSVPFLMPKGEYVAARDESHFKGSCRVQLLRSSAEWSSGIEREHSIYNAYMECISKAKHYVYIENQFFISTTTYDKILRNRIAQAMVERIKLAHKRGEKFKIYILIPLIPAFEGDLASSEAYSARSVMHFEYVSISRGGTSIMEKLREAGIDPFDYIGWYSLRNWDKIKPSSNVRAPPPAANPDTDWKKTDSGAHFHEDEAHSSVGPNSRTTPSSSASAARVPASDEEDDRNEYVSELIYIHDKLLLVDDRIILIGSANINDRSQLGNRDSEVAMLIEDTEMITTYMDGKEYKAAKLAHTLRMQLWKEHLGLLDFKDWPQLMTKPVSETQPNQSAEDDPLIQQNGDIRSPTGSPAQGSNEEEIRTFEASRPDQVLDAERRSKDNPQIDDLAMQAAAVLDPLADHLYYDLWRGTATKNSEIYSDLFQCVPDNKVHTFEQHRQFVPDPLKIHHAHVADPTLSGAEIRQRLSKVRGHLVDFPVDYLKDENMLNTSIRETVVPTVIFT</sequence>
<dbReference type="CDD" id="cd09138">
    <property type="entry name" value="PLDc_vPLD1_2_yPLD_like_1"/>
    <property type="match status" value="1"/>
</dbReference>
<name>A0A1X2H1H0_SYNRA</name>
<feature type="region of interest" description="Disordered" evidence="8">
    <location>
        <begin position="1"/>
        <end position="262"/>
    </location>
</feature>
<dbReference type="OMA" id="NYDICEF"/>
<dbReference type="InterPro" id="IPR001683">
    <property type="entry name" value="PX_dom"/>
</dbReference>
<dbReference type="PROSITE" id="PS50035">
    <property type="entry name" value="PLD"/>
    <property type="match status" value="2"/>
</dbReference>